<protein>
    <submittedName>
        <fullName evidence="1">Uncharacterized protein</fullName>
    </submittedName>
</protein>
<evidence type="ECO:0000313" key="1">
    <source>
        <dbReference type="EMBL" id="AOP53100.1"/>
    </source>
</evidence>
<name>A0A1D7W2A0_BREAU</name>
<gene>
    <name evidence="1" type="ORF">BLSMQ_1390</name>
</gene>
<accession>A0A1D7W2A0</accession>
<dbReference type="EMBL" id="CP017150">
    <property type="protein sequence ID" value="AOP53100.1"/>
    <property type="molecule type" value="Genomic_DNA"/>
</dbReference>
<reference evidence="2" key="1">
    <citation type="submission" date="2016-09" db="EMBL/GenBank/DDBJ databases">
        <title>Complete Genome Sequence of Brevibacterium linens SMQ-1335.</title>
        <authorList>
            <person name="de Melo A.G."/>
            <person name="Labrie S.J."/>
            <person name="Dumaresq J."/>
            <person name="Roberts R.J."/>
            <person name="Tremblay D.M."/>
            <person name="Moineau S."/>
        </authorList>
    </citation>
    <scope>NUCLEOTIDE SEQUENCE [LARGE SCALE GENOMIC DNA]</scope>
    <source>
        <strain evidence="2">SMQ-1335</strain>
    </source>
</reference>
<proteinExistence type="predicted"/>
<organism evidence="1 2">
    <name type="scientific">Brevibacterium aurantiacum</name>
    <dbReference type="NCBI Taxonomy" id="273384"/>
    <lineage>
        <taxon>Bacteria</taxon>
        <taxon>Bacillati</taxon>
        <taxon>Actinomycetota</taxon>
        <taxon>Actinomycetes</taxon>
        <taxon>Micrococcales</taxon>
        <taxon>Brevibacteriaceae</taxon>
        <taxon>Brevibacterium</taxon>
    </lineage>
</organism>
<dbReference type="KEGG" id="blin:BLSMQ_1390"/>
<dbReference type="Proteomes" id="UP000094793">
    <property type="component" value="Chromosome"/>
</dbReference>
<sequence length="42" mass="4599">MLEPGITIMRAQSPQRYGNGVIFVNHFGHNRPVATATASVPY</sequence>
<dbReference type="AlphaFoldDB" id="A0A1D7W2A0"/>
<evidence type="ECO:0000313" key="2">
    <source>
        <dbReference type="Proteomes" id="UP000094793"/>
    </source>
</evidence>